<dbReference type="Proteomes" id="UP000682733">
    <property type="component" value="Unassembled WGS sequence"/>
</dbReference>
<dbReference type="PANTHER" id="PTHR32341:SF13">
    <property type="entry name" value="GTP-BINDING PROTEIN"/>
    <property type="match status" value="1"/>
</dbReference>
<reference evidence="3" key="1">
    <citation type="submission" date="2021-02" db="EMBL/GenBank/DDBJ databases">
        <authorList>
            <person name="Nowell W R."/>
        </authorList>
    </citation>
    <scope>NUCLEOTIDE SEQUENCE</scope>
</reference>
<comment type="caution">
    <text evidence="3">The sequence shown here is derived from an EMBL/GenBank/DDBJ whole genome shotgun (WGS) entry which is preliminary data.</text>
</comment>
<dbReference type="PANTHER" id="PTHR32341">
    <property type="entry name" value="INTERFERON-INDUCIBLE GTPASE"/>
    <property type="match status" value="1"/>
</dbReference>
<dbReference type="Proteomes" id="UP000677228">
    <property type="component" value="Unassembled WGS sequence"/>
</dbReference>
<protein>
    <submittedName>
        <fullName evidence="3">Uncharacterized protein</fullName>
    </submittedName>
</protein>
<evidence type="ECO:0000313" key="6">
    <source>
        <dbReference type="Proteomes" id="UP000663829"/>
    </source>
</evidence>
<sequence length="173" mass="19512">MRRLAPGDPGAASVDEIESTTMPTAYPHPDNANLLFWDVPATVLTQIREECNNHLNNEKIYLISTCLAHVRLWDFERLTNDLIDMYPVEKRHAITLAMSAAGRLAIQKKRDHYLIAVSRYDSRYAIVGLSAGMKNLQAQLTGTLKPREQVTANRFTDDKSAEKPPESTRFIAD</sequence>
<organism evidence="3 6">
    <name type="scientific">Didymodactylos carnosus</name>
    <dbReference type="NCBI Taxonomy" id="1234261"/>
    <lineage>
        <taxon>Eukaryota</taxon>
        <taxon>Metazoa</taxon>
        <taxon>Spiralia</taxon>
        <taxon>Gnathifera</taxon>
        <taxon>Rotifera</taxon>
        <taxon>Eurotatoria</taxon>
        <taxon>Bdelloidea</taxon>
        <taxon>Philodinida</taxon>
        <taxon>Philodinidae</taxon>
        <taxon>Didymodactylos</taxon>
    </lineage>
</organism>
<keyword evidence="6" id="KW-1185">Reference proteome</keyword>
<proteinExistence type="predicted"/>
<dbReference type="EMBL" id="CAJOBC010002814">
    <property type="protein sequence ID" value="CAF3752819.1"/>
    <property type="molecule type" value="Genomic_DNA"/>
</dbReference>
<evidence type="ECO:0000313" key="4">
    <source>
        <dbReference type="EMBL" id="CAF3686840.1"/>
    </source>
</evidence>
<evidence type="ECO:0000256" key="1">
    <source>
        <dbReference type="SAM" id="MobiDB-lite"/>
    </source>
</evidence>
<gene>
    <name evidence="3" type="ORF">GPM918_LOCUS12709</name>
    <name evidence="2" type="ORF">OVA965_LOCUS9935</name>
    <name evidence="5" type="ORF">SRO942_LOCUS12709</name>
    <name evidence="4" type="ORF">TMI583_LOCUS9929</name>
</gene>
<accession>A0A814FAB5</accession>
<evidence type="ECO:0000313" key="3">
    <source>
        <dbReference type="EMBL" id="CAF0980265.1"/>
    </source>
</evidence>
<dbReference type="EMBL" id="CAJOBA010003588">
    <property type="protein sequence ID" value="CAF3686840.1"/>
    <property type="molecule type" value="Genomic_DNA"/>
</dbReference>
<dbReference type="Proteomes" id="UP000663829">
    <property type="component" value="Unassembled WGS sequence"/>
</dbReference>
<dbReference type="GO" id="GO:0003924">
    <property type="term" value="F:GTPase activity"/>
    <property type="evidence" value="ECO:0007669"/>
    <property type="project" value="TreeGrafter"/>
</dbReference>
<dbReference type="Proteomes" id="UP000681722">
    <property type="component" value="Unassembled WGS sequence"/>
</dbReference>
<evidence type="ECO:0000313" key="2">
    <source>
        <dbReference type="EMBL" id="CAF0907230.1"/>
    </source>
</evidence>
<dbReference type="InterPro" id="IPR051515">
    <property type="entry name" value="IRG"/>
</dbReference>
<feature type="region of interest" description="Disordered" evidence="1">
    <location>
        <begin position="152"/>
        <end position="173"/>
    </location>
</feature>
<evidence type="ECO:0000313" key="5">
    <source>
        <dbReference type="EMBL" id="CAF3752819.1"/>
    </source>
</evidence>
<dbReference type="AlphaFoldDB" id="A0A814FAB5"/>
<dbReference type="EMBL" id="CAJNOQ010002814">
    <property type="protein sequence ID" value="CAF0980265.1"/>
    <property type="molecule type" value="Genomic_DNA"/>
</dbReference>
<dbReference type="EMBL" id="CAJNOK010003588">
    <property type="protein sequence ID" value="CAF0907230.1"/>
    <property type="molecule type" value="Genomic_DNA"/>
</dbReference>
<name>A0A814FAB5_9BILA</name>
<feature type="compositionally biased region" description="Basic and acidic residues" evidence="1">
    <location>
        <begin position="155"/>
        <end position="173"/>
    </location>
</feature>